<dbReference type="Pfam" id="PF03629">
    <property type="entry name" value="SASA"/>
    <property type="match status" value="1"/>
</dbReference>
<dbReference type="PANTHER" id="PTHR22901:SF0">
    <property type="entry name" value="SIALATE O-ACETYLESTERASE"/>
    <property type="match status" value="1"/>
</dbReference>
<gene>
    <name evidence="3" type="ORF">DC20_16545</name>
</gene>
<dbReference type="InterPro" id="IPR005181">
    <property type="entry name" value="SASA"/>
</dbReference>
<accession>A0A0P0C895</accession>
<name>A0A0P0C895_9BACT</name>
<evidence type="ECO:0000259" key="2">
    <source>
        <dbReference type="Pfam" id="PF03629"/>
    </source>
</evidence>
<dbReference type="GO" id="GO:0001681">
    <property type="term" value="F:sialate O-acetylesterase activity"/>
    <property type="evidence" value="ECO:0007669"/>
    <property type="project" value="InterPro"/>
</dbReference>
<dbReference type="GO" id="GO:0004553">
    <property type="term" value="F:hydrolase activity, hydrolyzing O-glycosyl compounds"/>
    <property type="evidence" value="ECO:0007669"/>
    <property type="project" value="InterPro"/>
</dbReference>
<sequence length="635" mass="71546">MAAHTLVMGQVRLPKVFSDNMVLQREIDIPVWGTSTATGEITVELGGNRVKAAPGQDGKWILRMPRMQAGGPHVMKVYEGSQTKPVITFNNVLIGDVWLASGQSNMEWQVQQSMNAETEIKNANYPAIRLFNVPHDKKTKVQQDVLGGSWIPLDSAGVKTASAVAYFFARDLHLDLKVPIGIVQATWGGTPVEAWTSREQLLSSPISHNRILLNDSISEKHFIQDSLDLVRFWDIVYNPKNKTAKTIPNRRFNDSKWPEVVMPATLKDMNMAGYEGMVWLRKKITIPQNMIGKELTLDLGHPEMNYSLYVNGQEIAKNVWNANFKHQYRIPARFVKQGENVIAVRMAFLWGGGGFNPPAEEMFLTDGTFKINLTGPWKYRIDLEPTIPKIQNYHRSPTFLFNAMINPIVPFGIKGFIWYQGEDNVSAPLDYRTLFPMMISDWRIRWQQGYLPFLFVQLANYMKVKPEPSESDWATLRETQTMALAQPNTGMASIIDIGEADNIHPQNKQEVGRRLALVAKNLVYHKPVQASGPMYQSYEIEDDKIKVQFSQTGAGLAANGNEPLKGFAIAGPDHKFYWATAVIEGNKVLVSSEKVKNPVAVRYAWADNPDCNLINKDGLPAIPFRTDKWNATAEQ</sequence>
<dbReference type="STRING" id="512763.DC20_16545"/>
<dbReference type="PATRIC" id="fig|512763.3.peg.3642"/>
<feature type="domain" description="Sialate O-acetylesterase" evidence="2">
    <location>
        <begin position="390"/>
        <end position="516"/>
    </location>
</feature>
<dbReference type="InterPro" id="IPR008979">
    <property type="entry name" value="Galactose-bd-like_sf"/>
</dbReference>
<keyword evidence="1" id="KW-0378">Hydrolase</keyword>
<dbReference type="InterPro" id="IPR036514">
    <property type="entry name" value="SGNH_hydro_sf"/>
</dbReference>
<keyword evidence="4" id="KW-1185">Reference proteome</keyword>
<dbReference type="PANTHER" id="PTHR22901">
    <property type="entry name" value="SIALATE O-ACETYLESTERASE"/>
    <property type="match status" value="1"/>
</dbReference>
<protein>
    <recommendedName>
        <fullName evidence="2">Sialate O-acetylesterase domain-containing protein</fullName>
    </recommendedName>
</protein>
<dbReference type="Gene3D" id="2.60.120.260">
    <property type="entry name" value="Galactose-binding domain-like"/>
    <property type="match status" value="1"/>
</dbReference>
<dbReference type="RefSeq" id="WP_062546009.1">
    <property type="nucleotide sequence ID" value="NZ_CP012643.1"/>
</dbReference>
<dbReference type="Gene3D" id="3.40.50.1110">
    <property type="entry name" value="SGNH hydrolase"/>
    <property type="match status" value="1"/>
</dbReference>
<proteinExistence type="predicted"/>
<evidence type="ECO:0000313" key="4">
    <source>
        <dbReference type="Proteomes" id="UP000061382"/>
    </source>
</evidence>
<evidence type="ECO:0000313" key="3">
    <source>
        <dbReference type="EMBL" id="ALJ01522.1"/>
    </source>
</evidence>
<dbReference type="Proteomes" id="UP000061382">
    <property type="component" value="Chromosome"/>
</dbReference>
<organism evidence="3 4">
    <name type="scientific">Rufibacter tibetensis</name>
    <dbReference type="NCBI Taxonomy" id="512763"/>
    <lineage>
        <taxon>Bacteria</taxon>
        <taxon>Pseudomonadati</taxon>
        <taxon>Bacteroidota</taxon>
        <taxon>Cytophagia</taxon>
        <taxon>Cytophagales</taxon>
        <taxon>Hymenobacteraceae</taxon>
        <taxon>Rufibacter</taxon>
    </lineage>
</organism>
<dbReference type="EMBL" id="CP012643">
    <property type="protein sequence ID" value="ALJ01522.1"/>
    <property type="molecule type" value="Genomic_DNA"/>
</dbReference>
<dbReference type="SUPFAM" id="SSF52266">
    <property type="entry name" value="SGNH hydrolase"/>
    <property type="match status" value="1"/>
</dbReference>
<reference evidence="3 4" key="1">
    <citation type="submission" date="2015-08" db="EMBL/GenBank/DDBJ databases">
        <title>Complete genome sequence of Rufibacter tibetensis strain 1351t, a radiation-resistant bacterium from tibet plateau.</title>
        <authorList>
            <person name="Dai J."/>
        </authorList>
    </citation>
    <scope>NUCLEOTIDE SEQUENCE [LARGE SCALE GENOMIC DNA]</scope>
    <source>
        <strain evidence="3 4">1351</strain>
    </source>
</reference>
<evidence type="ECO:0000256" key="1">
    <source>
        <dbReference type="ARBA" id="ARBA00022801"/>
    </source>
</evidence>
<dbReference type="InterPro" id="IPR039329">
    <property type="entry name" value="SIAE"/>
</dbReference>
<dbReference type="GO" id="GO:0005975">
    <property type="term" value="P:carbohydrate metabolic process"/>
    <property type="evidence" value="ECO:0007669"/>
    <property type="project" value="InterPro"/>
</dbReference>
<dbReference type="KEGG" id="rti:DC20_16545"/>
<dbReference type="AlphaFoldDB" id="A0A0P0C895"/>
<dbReference type="SUPFAM" id="SSF49785">
    <property type="entry name" value="Galactose-binding domain-like"/>
    <property type="match status" value="1"/>
</dbReference>